<feature type="compositionally biased region" description="Polar residues" evidence="1">
    <location>
        <begin position="69"/>
        <end position="81"/>
    </location>
</feature>
<dbReference type="AlphaFoldDB" id="A0A6A6EZX7"/>
<feature type="non-terminal residue" evidence="2">
    <location>
        <position position="278"/>
    </location>
</feature>
<evidence type="ECO:0000256" key="1">
    <source>
        <dbReference type="SAM" id="MobiDB-lite"/>
    </source>
</evidence>
<dbReference type="OrthoDB" id="4153178at2759"/>
<gene>
    <name evidence="2" type="ORF">CERZMDRAFT_51955</name>
</gene>
<sequence>MTRPSLHQKRSGYSLRNRSNTTPGHSRGHSEVSYVGSDRSSQGAGIFPAWARKFYSGHVQLSSKLSVGSLTNSDRTRPATQQHRRGDSTWTDHSITSRLGQTYSTEGDVSPTSSHFLPAIFRPRTRPAETSRKAKLRKSYRSNKSNRTNKTNRSRPSNDDRPDSMPILPDTQQPGHGTNVDVLPSGQPRWGVLQDPDSSTPQRIPRHKPLRKYSKQGQWDQMEFPRPMTKDRLSEFGGSLVGQQPRLAPSKRSSQNRLSFWQAPSFTESLDTLIRSRC</sequence>
<feature type="compositionally biased region" description="Polar residues" evidence="1">
    <location>
        <begin position="14"/>
        <end position="24"/>
    </location>
</feature>
<dbReference type="EMBL" id="ML992708">
    <property type="protein sequence ID" value="KAF2207016.1"/>
    <property type="molecule type" value="Genomic_DNA"/>
</dbReference>
<dbReference type="Proteomes" id="UP000799539">
    <property type="component" value="Unassembled WGS sequence"/>
</dbReference>
<feature type="region of interest" description="Disordered" evidence="1">
    <location>
        <begin position="1"/>
        <end position="41"/>
    </location>
</feature>
<name>A0A6A6EZX7_9PEZI</name>
<feature type="compositionally biased region" description="Polar residues" evidence="1">
    <location>
        <begin position="142"/>
        <end position="155"/>
    </location>
</feature>
<accession>A0A6A6EZX7</accession>
<feature type="compositionally biased region" description="Basic residues" evidence="1">
    <location>
        <begin position="1"/>
        <end position="10"/>
    </location>
</feature>
<proteinExistence type="predicted"/>
<organism evidence="2 3">
    <name type="scientific">Cercospora zeae-maydis SCOH1-5</name>
    <dbReference type="NCBI Taxonomy" id="717836"/>
    <lineage>
        <taxon>Eukaryota</taxon>
        <taxon>Fungi</taxon>
        <taxon>Dikarya</taxon>
        <taxon>Ascomycota</taxon>
        <taxon>Pezizomycotina</taxon>
        <taxon>Dothideomycetes</taxon>
        <taxon>Dothideomycetidae</taxon>
        <taxon>Mycosphaerellales</taxon>
        <taxon>Mycosphaerellaceae</taxon>
        <taxon>Cercospora</taxon>
    </lineage>
</organism>
<feature type="region of interest" description="Disordered" evidence="1">
    <location>
        <begin position="69"/>
        <end position="257"/>
    </location>
</feature>
<evidence type="ECO:0000313" key="2">
    <source>
        <dbReference type="EMBL" id="KAF2207016.1"/>
    </source>
</evidence>
<evidence type="ECO:0000313" key="3">
    <source>
        <dbReference type="Proteomes" id="UP000799539"/>
    </source>
</evidence>
<protein>
    <submittedName>
        <fullName evidence="2">Uncharacterized protein</fullName>
    </submittedName>
</protein>
<feature type="compositionally biased region" description="Basic residues" evidence="1">
    <location>
        <begin position="204"/>
        <end position="214"/>
    </location>
</feature>
<keyword evidence="3" id="KW-1185">Reference proteome</keyword>
<reference evidence="2" key="1">
    <citation type="journal article" date="2020" name="Stud. Mycol.">
        <title>101 Dothideomycetes genomes: a test case for predicting lifestyles and emergence of pathogens.</title>
        <authorList>
            <person name="Haridas S."/>
            <person name="Albert R."/>
            <person name="Binder M."/>
            <person name="Bloem J."/>
            <person name="Labutti K."/>
            <person name="Salamov A."/>
            <person name="Andreopoulos B."/>
            <person name="Baker S."/>
            <person name="Barry K."/>
            <person name="Bills G."/>
            <person name="Bluhm B."/>
            <person name="Cannon C."/>
            <person name="Castanera R."/>
            <person name="Culley D."/>
            <person name="Daum C."/>
            <person name="Ezra D."/>
            <person name="Gonzalez J."/>
            <person name="Henrissat B."/>
            <person name="Kuo A."/>
            <person name="Liang C."/>
            <person name="Lipzen A."/>
            <person name="Lutzoni F."/>
            <person name="Magnuson J."/>
            <person name="Mondo S."/>
            <person name="Nolan M."/>
            <person name="Ohm R."/>
            <person name="Pangilinan J."/>
            <person name="Park H.-J."/>
            <person name="Ramirez L."/>
            <person name="Alfaro M."/>
            <person name="Sun H."/>
            <person name="Tritt A."/>
            <person name="Yoshinaga Y."/>
            <person name="Zwiers L.-H."/>
            <person name="Turgeon B."/>
            <person name="Goodwin S."/>
            <person name="Spatafora J."/>
            <person name="Crous P."/>
            <person name="Grigoriev I."/>
        </authorList>
    </citation>
    <scope>NUCLEOTIDE SEQUENCE</scope>
    <source>
        <strain evidence="2">SCOH1-5</strain>
    </source>
</reference>
<feature type="compositionally biased region" description="Polar residues" evidence="1">
    <location>
        <begin position="88"/>
        <end position="115"/>
    </location>
</feature>